<sequence length="131" mass="14859">MKVLPEDVLYSSEHVWIRVDGSMATIGITDYVQERLGDILSVEFLEADTYVERDETFGSIESVKEVVDLIAPVSGTIVVVNEDIIDDSDIINRDPYDTGWLIIIEMDNLEQIDDLMVASSYHDFITQKEID</sequence>
<dbReference type="SUPFAM" id="SSF51230">
    <property type="entry name" value="Single hybrid motif"/>
    <property type="match status" value="1"/>
</dbReference>
<dbReference type="AlphaFoldDB" id="A0A0W8FNF5"/>
<dbReference type="InterPro" id="IPR011053">
    <property type="entry name" value="Single_hybrid_motif"/>
</dbReference>
<keyword evidence="2" id="KW-0450">Lipoyl</keyword>
<dbReference type="GO" id="GO:0019464">
    <property type="term" value="P:glycine decarboxylation via glycine cleavage system"/>
    <property type="evidence" value="ECO:0007669"/>
    <property type="project" value="InterPro"/>
</dbReference>
<dbReference type="PROSITE" id="PS50968">
    <property type="entry name" value="BIOTINYL_LIPOYL"/>
    <property type="match status" value="1"/>
</dbReference>
<dbReference type="EMBL" id="LNQE01000970">
    <property type="protein sequence ID" value="KUG22412.1"/>
    <property type="molecule type" value="Genomic_DNA"/>
</dbReference>
<dbReference type="InterPro" id="IPR017453">
    <property type="entry name" value="GCV_H_sub"/>
</dbReference>
<dbReference type="NCBIfam" id="TIGR00527">
    <property type="entry name" value="gcvH"/>
    <property type="match status" value="1"/>
</dbReference>
<proteinExistence type="inferred from homology"/>
<evidence type="ECO:0000313" key="4">
    <source>
        <dbReference type="EMBL" id="KUG22412.1"/>
    </source>
</evidence>
<comment type="similarity">
    <text evidence="1">Belongs to the GcvH family.</text>
</comment>
<feature type="domain" description="Lipoyl-binding" evidence="3">
    <location>
        <begin position="23"/>
        <end position="105"/>
    </location>
</feature>
<dbReference type="Pfam" id="PF01597">
    <property type="entry name" value="GCV_H"/>
    <property type="match status" value="1"/>
</dbReference>
<dbReference type="PANTHER" id="PTHR11715">
    <property type="entry name" value="GLYCINE CLEAVAGE SYSTEM H PROTEIN"/>
    <property type="match status" value="1"/>
</dbReference>
<dbReference type="Gene3D" id="2.40.50.100">
    <property type="match status" value="1"/>
</dbReference>
<organism evidence="4">
    <name type="scientific">hydrocarbon metagenome</name>
    <dbReference type="NCBI Taxonomy" id="938273"/>
    <lineage>
        <taxon>unclassified sequences</taxon>
        <taxon>metagenomes</taxon>
        <taxon>ecological metagenomes</taxon>
    </lineage>
</organism>
<dbReference type="InterPro" id="IPR002930">
    <property type="entry name" value="GCV_H"/>
</dbReference>
<dbReference type="InterPro" id="IPR033753">
    <property type="entry name" value="GCV_H/Fam206"/>
</dbReference>
<comment type="caution">
    <text evidence="4">The sequence shown here is derived from an EMBL/GenBank/DDBJ whole genome shotgun (WGS) entry which is preliminary data.</text>
</comment>
<evidence type="ECO:0000259" key="3">
    <source>
        <dbReference type="PROSITE" id="PS50968"/>
    </source>
</evidence>
<evidence type="ECO:0000256" key="1">
    <source>
        <dbReference type="ARBA" id="ARBA00009249"/>
    </source>
</evidence>
<dbReference type="PANTHER" id="PTHR11715:SF3">
    <property type="entry name" value="GLYCINE CLEAVAGE SYSTEM H PROTEIN-RELATED"/>
    <property type="match status" value="1"/>
</dbReference>
<name>A0A0W8FNF5_9ZZZZ</name>
<dbReference type="GO" id="GO:0005829">
    <property type="term" value="C:cytosol"/>
    <property type="evidence" value="ECO:0007669"/>
    <property type="project" value="TreeGrafter"/>
</dbReference>
<reference evidence="4" key="1">
    <citation type="journal article" date="2015" name="Proc. Natl. Acad. Sci. U.S.A.">
        <title>Networks of energetic and metabolic interactions define dynamics in microbial communities.</title>
        <authorList>
            <person name="Embree M."/>
            <person name="Liu J.K."/>
            <person name="Al-Bassam M.M."/>
            <person name="Zengler K."/>
        </authorList>
    </citation>
    <scope>NUCLEOTIDE SEQUENCE</scope>
</reference>
<dbReference type="HAMAP" id="MF_00272">
    <property type="entry name" value="GcvH"/>
    <property type="match status" value="1"/>
</dbReference>
<protein>
    <submittedName>
        <fullName evidence="4">Glycine cleavage system h protein</fullName>
    </submittedName>
</protein>
<dbReference type="NCBIfam" id="NF002270">
    <property type="entry name" value="PRK01202.1"/>
    <property type="match status" value="1"/>
</dbReference>
<gene>
    <name evidence="4" type="ORF">ASZ90_007816</name>
</gene>
<dbReference type="InterPro" id="IPR000089">
    <property type="entry name" value="Biotin_lipoyl"/>
</dbReference>
<evidence type="ECO:0000256" key="2">
    <source>
        <dbReference type="ARBA" id="ARBA00022823"/>
    </source>
</evidence>
<dbReference type="CDD" id="cd06848">
    <property type="entry name" value="GCS_H"/>
    <property type="match status" value="1"/>
</dbReference>
<accession>A0A0W8FNF5</accession>
<dbReference type="GO" id="GO:0005960">
    <property type="term" value="C:glycine cleavage complex"/>
    <property type="evidence" value="ECO:0007669"/>
    <property type="project" value="InterPro"/>
</dbReference>
<dbReference type="GO" id="GO:0009249">
    <property type="term" value="P:protein lipoylation"/>
    <property type="evidence" value="ECO:0007669"/>
    <property type="project" value="TreeGrafter"/>
</dbReference>